<evidence type="ECO:0000313" key="8">
    <source>
        <dbReference type="Proteomes" id="UP001069090"/>
    </source>
</evidence>
<gene>
    <name evidence="7" type="ORF">O0V09_04285</name>
</gene>
<evidence type="ECO:0000256" key="2">
    <source>
        <dbReference type="ARBA" id="ARBA00022475"/>
    </source>
</evidence>
<keyword evidence="5 6" id="KW-0472">Membrane</keyword>
<dbReference type="AlphaFoldDB" id="A0A9J6RJ36"/>
<comment type="subcellular location">
    <subcellularLocation>
        <location evidence="1">Cell membrane</location>
        <topology evidence="1">Multi-pass membrane protein</topology>
    </subcellularLocation>
</comment>
<feature type="transmembrane region" description="Helical" evidence="6">
    <location>
        <begin position="86"/>
        <end position="103"/>
    </location>
</feature>
<evidence type="ECO:0000256" key="5">
    <source>
        <dbReference type="ARBA" id="ARBA00023136"/>
    </source>
</evidence>
<dbReference type="InterPro" id="IPR005598">
    <property type="entry name" value="ATP_synth_I"/>
</dbReference>
<sequence>MQPSTAPVAKLKKPRLLVIFALQIFVLLILLLAAWLLALSELTIYSALIGAGIFIGPNAYFSFYAFRYAGARAAPQVAQSFYRGEAGKFVLTAVMFAVSFAVMRPIDVVAVFLTYIFFMVLTWLLAWRATR</sequence>
<dbReference type="EMBL" id="JAPTGG010000003">
    <property type="protein sequence ID" value="MCZ0864402.1"/>
    <property type="molecule type" value="Genomic_DNA"/>
</dbReference>
<dbReference type="RefSeq" id="WP_258330558.1">
    <property type="nucleotide sequence ID" value="NZ_JAPTGG010000003.1"/>
</dbReference>
<proteinExistence type="predicted"/>
<evidence type="ECO:0000256" key="4">
    <source>
        <dbReference type="ARBA" id="ARBA00022989"/>
    </source>
</evidence>
<name>A0A9J6RJ36_9GAMM</name>
<dbReference type="Pfam" id="PF03899">
    <property type="entry name" value="ATP-synt_I"/>
    <property type="match status" value="1"/>
</dbReference>
<evidence type="ECO:0000256" key="1">
    <source>
        <dbReference type="ARBA" id="ARBA00004651"/>
    </source>
</evidence>
<protein>
    <submittedName>
        <fullName evidence="7">ATP synthase subunit I</fullName>
    </submittedName>
</protein>
<keyword evidence="4 6" id="KW-1133">Transmembrane helix</keyword>
<evidence type="ECO:0000313" key="7">
    <source>
        <dbReference type="EMBL" id="MCZ0864402.1"/>
    </source>
</evidence>
<keyword evidence="3 6" id="KW-0812">Transmembrane</keyword>
<keyword evidence="8" id="KW-1185">Reference proteome</keyword>
<evidence type="ECO:0000256" key="3">
    <source>
        <dbReference type="ARBA" id="ARBA00022692"/>
    </source>
</evidence>
<keyword evidence="2" id="KW-1003">Cell membrane</keyword>
<reference evidence="7 8" key="1">
    <citation type="submission" date="2022-12" db="EMBL/GenBank/DDBJ databases">
        <title>Dasania phycosphaerae sp. nov., isolated from particulate material of the south coast of Korea.</title>
        <authorList>
            <person name="Jiang Y."/>
        </authorList>
    </citation>
    <scope>NUCLEOTIDE SEQUENCE [LARGE SCALE GENOMIC DNA]</scope>
    <source>
        <strain evidence="7 8">GY-19</strain>
    </source>
</reference>
<comment type="caution">
    <text evidence="7">The sequence shown here is derived from an EMBL/GenBank/DDBJ whole genome shotgun (WGS) entry which is preliminary data.</text>
</comment>
<evidence type="ECO:0000256" key="6">
    <source>
        <dbReference type="SAM" id="Phobius"/>
    </source>
</evidence>
<feature type="transmembrane region" description="Helical" evidence="6">
    <location>
        <begin position="109"/>
        <end position="127"/>
    </location>
</feature>
<feature type="transmembrane region" description="Helical" evidence="6">
    <location>
        <begin position="16"/>
        <end position="38"/>
    </location>
</feature>
<dbReference type="Proteomes" id="UP001069090">
    <property type="component" value="Unassembled WGS sequence"/>
</dbReference>
<feature type="transmembrane region" description="Helical" evidence="6">
    <location>
        <begin position="44"/>
        <end position="66"/>
    </location>
</feature>
<accession>A0A9J6RJ36</accession>
<organism evidence="7 8">
    <name type="scientific">Dasania phycosphaerae</name>
    <dbReference type="NCBI Taxonomy" id="2950436"/>
    <lineage>
        <taxon>Bacteria</taxon>
        <taxon>Pseudomonadati</taxon>
        <taxon>Pseudomonadota</taxon>
        <taxon>Gammaproteobacteria</taxon>
        <taxon>Cellvibrionales</taxon>
        <taxon>Spongiibacteraceae</taxon>
        <taxon>Dasania</taxon>
    </lineage>
</organism>
<dbReference type="GO" id="GO:0005886">
    <property type="term" value="C:plasma membrane"/>
    <property type="evidence" value="ECO:0007669"/>
    <property type="project" value="UniProtKB-SubCell"/>
</dbReference>